<reference evidence="2 3" key="1">
    <citation type="submission" date="2020-06" db="EMBL/GenBank/DDBJ databases">
        <title>High-quality draft genome of sulfate reducer Desulfobacter latus type strain AcrS2 isolated from marine sediment.</title>
        <authorList>
            <person name="Hoppe M."/>
            <person name="Larsen C.K."/>
            <person name="Marshall I.P.G."/>
            <person name="Schramm A."/>
            <person name="Marietou A.G."/>
        </authorList>
    </citation>
    <scope>NUCLEOTIDE SEQUENCE [LARGE SCALE GENOMIC DNA]</scope>
    <source>
        <strain evidence="2 3">AcRS2</strain>
    </source>
</reference>
<proteinExistence type="predicted"/>
<comment type="caution">
    <text evidence="2">The sequence shown here is derived from an EMBL/GenBank/DDBJ whole genome shotgun (WGS) entry which is preliminary data.</text>
</comment>
<feature type="domain" description="CRISPR associated protein Cas6 C-terminal" evidence="1">
    <location>
        <begin position="121"/>
        <end position="235"/>
    </location>
</feature>
<gene>
    <name evidence="2" type="ORF">HXW94_15940</name>
</gene>
<sequence length="244" mass="26953">MYRIRLSLPKKAPASYRNLDIIHDSLVQAWIEAGAVPESVVGRQAGIWHFGVLGWRSKRENYAHTVVVGTPDQKLSSFLKKMNPSAACYSRALTAEQVDFSAAQILEDPDPVGPGQTALGLVLLSPIAISRQARDKNVPRWHTQLSEADLSLAVSHRLSRLAGRHVNLKISPDHLYLRAHPKHDTLVQTKEMKNGKRAFVIGMRAPLVIQGSDEDLRLAWYAGIGEKNRNGFGCIGLAERGIGR</sequence>
<dbReference type="Gene3D" id="3.30.70.1900">
    <property type="match status" value="1"/>
</dbReference>
<dbReference type="Proteomes" id="UP000553343">
    <property type="component" value="Unassembled WGS sequence"/>
</dbReference>
<protein>
    <submittedName>
        <fullName evidence="2">CRISPR-associated protein Cas6</fullName>
    </submittedName>
</protein>
<dbReference type="Pfam" id="PF01881">
    <property type="entry name" value="Cas_Cas6_C"/>
    <property type="match status" value="1"/>
</dbReference>
<organism evidence="2 3">
    <name type="scientific">Desulfobacter latus</name>
    <dbReference type="NCBI Taxonomy" id="2292"/>
    <lineage>
        <taxon>Bacteria</taxon>
        <taxon>Pseudomonadati</taxon>
        <taxon>Thermodesulfobacteriota</taxon>
        <taxon>Desulfobacteria</taxon>
        <taxon>Desulfobacterales</taxon>
        <taxon>Desulfobacteraceae</taxon>
        <taxon>Desulfobacter</taxon>
    </lineage>
</organism>
<dbReference type="AlphaFoldDB" id="A0A850TAP0"/>
<dbReference type="RefSeq" id="WP_178367908.1">
    <property type="nucleotide sequence ID" value="NZ_JACADJ010000078.1"/>
</dbReference>
<evidence type="ECO:0000313" key="3">
    <source>
        <dbReference type="Proteomes" id="UP000553343"/>
    </source>
</evidence>
<dbReference type="EMBL" id="JACADJ010000078">
    <property type="protein sequence ID" value="NWH06455.1"/>
    <property type="molecule type" value="Genomic_DNA"/>
</dbReference>
<accession>A0A850TAP0</accession>
<evidence type="ECO:0000259" key="1">
    <source>
        <dbReference type="Pfam" id="PF01881"/>
    </source>
</evidence>
<dbReference type="InterPro" id="IPR049435">
    <property type="entry name" value="Cas_Cas6_C"/>
</dbReference>
<name>A0A850TAP0_9BACT</name>
<keyword evidence="3" id="KW-1185">Reference proteome</keyword>
<evidence type="ECO:0000313" key="2">
    <source>
        <dbReference type="EMBL" id="NWH06455.1"/>
    </source>
</evidence>